<feature type="domain" description="PPIase FKBP-type" evidence="8">
    <location>
        <begin position="234"/>
        <end position="321"/>
    </location>
</feature>
<name>A0A4Q5N0L3_9MICO</name>
<dbReference type="Proteomes" id="UP000293764">
    <property type="component" value="Unassembled WGS sequence"/>
</dbReference>
<dbReference type="PROSITE" id="PS50059">
    <property type="entry name" value="FKBP_PPIASE"/>
    <property type="match status" value="1"/>
</dbReference>
<dbReference type="EMBL" id="SDWW01000014">
    <property type="protein sequence ID" value="RYV51608.1"/>
    <property type="molecule type" value="Genomic_DNA"/>
</dbReference>
<feature type="region of interest" description="Disordered" evidence="6">
    <location>
        <begin position="31"/>
        <end position="53"/>
    </location>
</feature>
<evidence type="ECO:0000313" key="10">
    <source>
        <dbReference type="Proteomes" id="UP000293764"/>
    </source>
</evidence>
<dbReference type="PANTHER" id="PTHR45779:SF7">
    <property type="entry name" value="PEPTIDYLPROLYL ISOMERASE"/>
    <property type="match status" value="1"/>
</dbReference>
<evidence type="ECO:0000256" key="6">
    <source>
        <dbReference type="SAM" id="MobiDB-lite"/>
    </source>
</evidence>
<evidence type="ECO:0000256" key="2">
    <source>
        <dbReference type="ARBA" id="ARBA00013194"/>
    </source>
</evidence>
<dbReference type="InterPro" id="IPR044609">
    <property type="entry name" value="FKBP2/11"/>
</dbReference>
<dbReference type="PANTHER" id="PTHR45779">
    <property type="entry name" value="PEPTIDYLPROLYL ISOMERASE"/>
    <property type="match status" value="1"/>
</dbReference>
<dbReference type="InterPro" id="IPR001179">
    <property type="entry name" value="PPIase_FKBP_dom"/>
</dbReference>
<reference evidence="9 10" key="1">
    <citation type="submission" date="2019-01" db="EMBL/GenBank/DDBJ databases">
        <title>Novel species of Cellulomonas.</title>
        <authorList>
            <person name="Liu Q."/>
            <person name="Xin Y.-H."/>
        </authorList>
    </citation>
    <scope>NUCLEOTIDE SEQUENCE [LARGE SCALE GENOMIC DNA]</scope>
    <source>
        <strain evidence="9 10">HLT2-17</strain>
    </source>
</reference>
<dbReference type="EC" id="5.2.1.8" evidence="2 5"/>
<dbReference type="Gene3D" id="3.10.50.40">
    <property type="match status" value="2"/>
</dbReference>
<evidence type="ECO:0000256" key="4">
    <source>
        <dbReference type="ARBA" id="ARBA00023235"/>
    </source>
</evidence>
<keyword evidence="3 5" id="KW-0697">Rotamase</keyword>
<dbReference type="InterPro" id="IPR046357">
    <property type="entry name" value="PPIase_dom_sf"/>
</dbReference>
<dbReference type="SUPFAM" id="SSF54534">
    <property type="entry name" value="FKBP-like"/>
    <property type="match status" value="2"/>
</dbReference>
<organism evidence="9 10">
    <name type="scientific">Pengzhenrongella frigida</name>
    <dbReference type="NCBI Taxonomy" id="1259133"/>
    <lineage>
        <taxon>Bacteria</taxon>
        <taxon>Bacillati</taxon>
        <taxon>Actinomycetota</taxon>
        <taxon>Actinomycetes</taxon>
        <taxon>Micrococcales</taxon>
        <taxon>Pengzhenrongella</taxon>
    </lineage>
</organism>
<keyword evidence="7" id="KW-0732">Signal</keyword>
<protein>
    <recommendedName>
        <fullName evidence="2 5">peptidylprolyl isomerase</fullName>
        <ecNumber evidence="2 5">5.2.1.8</ecNumber>
    </recommendedName>
</protein>
<keyword evidence="10" id="KW-1185">Reference proteome</keyword>
<dbReference type="AlphaFoldDB" id="A0A4Q5N0L3"/>
<dbReference type="OrthoDB" id="25996at2"/>
<evidence type="ECO:0000313" key="9">
    <source>
        <dbReference type="EMBL" id="RYV51608.1"/>
    </source>
</evidence>
<accession>A0A4Q5N0L3</accession>
<dbReference type="Pfam" id="PF00254">
    <property type="entry name" value="FKBP_C"/>
    <property type="match status" value="1"/>
</dbReference>
<feature type="compositionally biased region" description="Low complexity" evidence="6">
    <location>
        <begin position="33"/>
        <end position="53"/>
    </location>
</feature>
<feature type="chain" id="PRO_5038939082" description="peptidylprolyl isomerase" evidence="7">
    <location>
        <begin position="31"/>
        <end position="321"/>
    </location>
</feature>
<evidence type="ECO:0000256" key="5">
    <source>
        <dbReference type="PROSITE-ProRule" id="PRU00277"/>
    </source>
</evidence>
<evidence type="ECO:0000256" key="3">
    <source>
        <dbReference type="ARBA" id="ARBA00023110"/>
    </source>
</evidence>
<sequence>MKGPILRRLTRTTVAASVAALLLLAGCSGGSGDDATPSATPSADSAADAAPEPTAEDIAALEAVKVEGEAGAEPTVTFEQPFTVSAAVARVVTAGTGEDLTDGQILSMNYIAVSGADGTTQSTTYGAEPDHITMGDPSLIPALNDALAGQQVGTRVLLASPGTEDTALLAIEVTEAKTIPTRAEGEAVTPADGLPVVELGDDGAPTITPATGDAPTELVVQPLIKGTGAAVTTGQTVTFQYSGVLWDGTPFDSSWENGAPFTTTIGTGAVIPGWDQGLVGQTVGSQVLLVVPPALGYGETATGAIPASSTLVFVVDILDAS</sequence>
<comment type="caution">
    <text evidence="9">The sequence shown here is derived from an EMBL/GenBank/DDBJ whole genome shotgun (WGS) entry which is preliminary data.</text>
</comment>
<gene>
    <name evidence="9" type="ORF">EUA98_07730</name>
</gene>
<evidence type="ECO:0000256" key="7">
    <source>
        <dbReference type="SAM" id="SignalP"/>
    </source>
</evidence>
<dbReference type="PROSITE" id="PS51257">
    <property type="entry name" value="PROKAR_LIPOPROTEIN"/>
    <property type="match status" value="1"/>
</dbReference>
<keyword evidence="4 5" id="KW-0413">Isomerase</keyword>
<feature type="signal peptide" evidence="7">
    <location>
        <begin position="1"/>
        <end position="30"/>
    </location>
</feature>
<proteinExistence type="predicted"/>
<evidence type="ECO:0000256" key="1">
    <source>
        <dbReference type="ARBA" id="ARBA00000971"/>
    </source>
</evidence>
<dbReference type="GO" id="GO:0003755">
    <property type="term" value="F:peptidyl-prolyl cis-trans isomerase activity"/>
    <property type="evidence" value="ECO:0007669"/>
    <property type="project" value="UniProtKB-KW"/>
</dbReference>
<evidence type="ECO:0000259" key="8">
    <source>
        <dbReference type="PROSITE" id="PS50059"/>
    </source>
</evidence>
<comment type="catalytic activity">
    <reaction evidence="1 5">
        <text>[protein]-peptidylproline (omega=180) = [protein]-peptidylproline (omega=0)</text>
        <dbReference type="Rhea" id="RHEA:16237"/>
        <dbReference type="Rhea" id="RHEA-COMP:10747"/>
        <dbReference type="Rhea" id="RHEA-COMP:10748"/>
        <dbReference type="ChEBI" id="CHEBI:83833"/>
        <dbReference type="ChEBI" id="CHEBI:83834"/>
        <dbReference type="EC" id="5.2.1.8"/>
    </reaction>
</comment>